<accession>A0ABM5VP89</accession>
<reference evidence="4" key="1">
    <citation type="journal article" date="2015" name="PLoS ONE">
        <title>Complete Genome Sequence of Thermus aquaticus Y51MC23.</title>
        <authorList>
            <person name="Brumm P.J."/>
            <person name="Monsma S."/>
            <person name="Keough B."/>
            <person name="Jasinovica S."/>
            <person name="Ferguson E."/>
            <person name="Schoenfeld T."/>
            <person name="Lodes M."/>
            <person name="Mead D.A."/>
        </authorList>
    </citation>
    <scope>NUCLEOTIDE SEQUENCE [LARGE SCALE GENOMIC DNA]</scope>
    <source>
        <strain evidence="4">BAA-2747 / Y51MC23</strain>
    </source>
</reference>
<dbReference type="Proteomes" id="UP000058660">
    <property type="component" value="Chromosome"/>
</dbReference>
<dbReference type="SUPFAM" id="SSF52402">
    <property type="entry name" value="Adenine nucleotide alpha hydrolases-like"/>
    <property type="match status" value="1"/>
</dbReference>
<sequence length="85" mass="9432">MPAELLHVVPSAYFEALARGGLARYLLHRGEVPVLLRLAQDRGADLLVLGSKARSTWRHRLGRMVEVLVQESPLPLLVVPEAAVW</sequence>
<dbReference type="InterPro" id="IPR006015">
    <property type="entry name" value="Universal_stress_UspA"/>
</dbReference>
<evidence type="ECO:0000256" key="1">
    <source>
        <dbReference type="ARBA" id="ARBA00008791"/>
    </source>
</evidence>
<dbReference type="InterPro" id="IPR006016">
    <property type="entry name" value="UspA"/>
</dbReference>
<keyword evidence="4" id="KW-1185">Reference proteome</keyword>
<feature type="domain" description="UspA" evidence="2">
    <location>
        <begin position="32"/>
        <end position="80"/>
    </location>
</feature>
<dbReference type="RefSeq" id="WP_003046787.1">
    <property type="nucleotide sequence ID" value="NZ_CP010822.1"/>
</dbReference>
<protein>
    <submittedName>
        <fullName evidence="3">Universal stress protein family</fullName>
    </submittedName>
</protein>
<dbReference type="InterPro" id="IPR014729">
    <property type="entry name" value="Rossmann-like_a/b/a_fold"/>
</dbReference>
<dbReference type="Pfam" id="PF00582">
    <property type="entry name" value="Usp"/>
    <property type="match status" value="1"/>
</dbReference>
<dbReference type="EMBL" id="CP010822">
    <property type="protein sequence ID" value="ALJ91985.1"/>
    <property type="molecule type" value="Genomic_DNA"/>
</dbReference>
<dbReference type="PRINTS" id="PR01438">
    <property type="entry name" value="UNVRSLSTRESS"/>
</dbReference>
<organism evidence="3 4">
    <name type="scientific">Thermus aquaticus (strain ATCC BAA-2747 / Y51MC23)</name>
    <dbReference type="NCBI Taxonomy" id="498848"/>
    <lineage>
        <taxon>Bacteria</taxon>
        <taxon>Thermotogati</taxon>
        <taxon>Deinococcota</taxon>
        <taxon>Deinococci</taxon>
        <taxon>Thermales</taxon>
        <taxon>Thermaceae</taxon>
        <taxon>Thermus</taxon>
    </lineage>
</organism>
<dbReference type="Gene3D" id="3.40.50.620">
    <property type="entry name" value="HUPs"/>
    <property type="match status" value="1"/>
</dbReference>
<gene>
    <name evidence="3" type="ORF">TO73_2175</name>
</gene>
<comment type="similarity">
    <text evidence="1">Belongs to the universal stress protein A family.</text>
</comment>
<name>A0ABM5VP89_THEA5</name>
<proteinExistence type="inferred from homology"/>
<evidence type="ECO:0000313" key="4">
    <source>
        <dbReference type="Proteomes" id="UP000058660"/>
    </source>
</evidence>
<evidence type="ECO:0000259" key="2">
    <source>
        <dbReference type="Pfam" id="PF00582"/>
    </source>
</evidence>
<evidence type="ECO:0000313" key="3">
    <source>
        <dbReference type="EMBL" id="ALJ91985.1"/>
    </source>
</evidence>